<proteinExistence type="predicted"/>
<accession>A0ACC7MGZ2</accession>
<keyword evidence="2" id="KW-1185">Reference proteome</keyword>
<gene>
    <name evidence="1" type="ORF">QPK29_025945</name>
</gene>
<organism evidence="1 2">
    <name type="scientific">Massilia orientalis</name>
    <dbReference type="NCBI Taxonomy" id="3050128"/>
    <lineage>
        <taxon>Bacteria</taxon>
        <taxon>Pseudomonadati</taxon>
        <taxon>Pseudomonadota</taxon>
        <taxon>Betaproteobacteria</taxon>
        <taxon>Burkholderiales</taxon>
        <taxon>Oxalobacteraceae</taxon>
        <taxon>Telluria group</taxon>
        <taxon>Massilia</taxon>
    </lineage>
</organism>
<dbReference type="Proteomes" id="UP001168096">
    <property type="component" value="Unassembled WGS sequence"/>
</dbReference>
<evidence type="ECO:0000313" key="1">
    <source>
        <dbReference type="EMBL" id="MFJ1471177.1"/>
    </source>
</evidence>
<sequence length="61" mass="6962">MTSAERLVLYKLRMKKAGFRRVSIWVSSELAEKLVKDRGPGECGGRTSRTGQRKIHSRSKQ</sequence>
<protein>
    <submittedName>
        <fullName evidence="1">Uncharacterized protein</fullName>
    </submittedName>
</protein>
<dbReference type="EMBL" id="JASNRB020000019">
    <property type="protein sequence ID" value="MFJ1471177.1"/>
    <property type="molecule type" value="Genomic_DNA"/>
</dbReference>
<comment type="caution">
    <text evidence="1">The sequence shown here is derived from an EMBL/GenBank/DDBJ whole genome shotgun (WGS) entry which is preliminary data.</text>
</comment>
<name>A0ACC7MGZ2_9BURK</name>
<evidence type="ECO:0000313" key="2">
    <source>
        <dbReference type="Proteomes" id="UP001168096"/>
    </source>
</evidence>
<reference evidence="1" key="1">
    <citation type="submission" date="2024-11" db="EMBL/GenBank/DDBJ databases">
        <title>Description of Massilia orientalis sp. nov., isolated from rhizosphere soil of Ageratina adenophora.</title>
        <authorList>
            <person name="Wang Y."/>
        </authorList>
    </citation>
    <scope>NUCLEOTIDE SEQUENCE</scope>
    <source>
        <strain evidence="1">YIM B02787</strain>
    </source>
</reference>